<dbReference type="PANTHER" id="PTHR34807">
    <property type="entry name" value="OS08G0270800 PROTEIN"/>
    <property type="match status" value="1"/>
</dbReference>
<proteinExistence type="predicted"/>
<protein>
    <submittedName>
        <fullName evidence="1">Uncharacterized protein</fullName>
    </submittedName>
</protein>
<reference evidence="1" key="1">
    <citation type="submission" date="2019-08" db="EMBL/GenBank/DDBJ databases">
        <title>Reference gene set and small RNA set construction with multiple tissues from Davidia involucrata Baill.</title>
        <authorList>
            <person name="Yang H."/>
            <person name="Zhou C."/>
            <person name="Li G."/>
            <person name="Wang J."/>
            <person name="Gao P."/>
            <person name="Wang M."/>
            <person name="Wang R."/>
            <person name="Zhao Y."/>
        </authorList>
    </citation>
    <scope>NUCLEOTIDE SEQUENCE</scope>
    <source>
        <tissue evidence="1">Mixed with DoveR01_LX</tissue>
    </source>
</reference>
<gene>
    <name evidence="1" type="ORF">Din_039006</name>
</gene>
<accession>A0A5B7BLI9</accession>
<organism evidence="1">
    <name type="scientific">Davidia involucrata</name>
    <name type="common">Dove tree</name>
    <dbReference type="NCBI Taxonomy" id="16924"/>
    <lineage>
        <taxon>Eukaryota</taxon>
        <taxon>Viridiplantae</taxon>
        <taxon>Streptophyta</taxon>
        <taxon>Embryophyta</taxon>
        <taxon>Tracheophyta</taxon>
        <taxon>Spermatophyta</taxon>
        <taxon>Magnoliopsida</taxon>
        <taxon>eudicotyledons</taxon>
        <taxon>Gunneridae</taxon>
        <taxon>Pentapetalae</taxon>
        <taxon>asterids</taxon>
        <taxon>Cornales</taxon>
        <taxon>Nyssaceae</taxon>
        <taxon>Davidia</taxon>
    </lineage>
</organism>
<dbReference type="AlphaFoldDB" id="A0A5B7BLI9"/>
<name>A0A5B7BLI9_DAVIN</name>
<evidence type="ECO:0000313" key="1">
    <source>
        <dbReference type="EMBL" id="MPA69565.1"/>
    </source>
</evidence>
<dbReference type="EMBL" id="GHES01039006">
    <property type="protein sequence ID" value="MPA69565.1"/>
    <property type="molecule type" value="Transcribed_RNA"/>
</dbReference>
<dbReference type="PANTHER" id="PTHR34807:SF6">
    <property type="entry name" value="MYB-CC TYPE TRANSCRIPTION FACTOR LHEQLE-CONTAINING DOMAIN-CONTAINING PROTEIN"/>
    <property type="match status" value="1"/>
</dbReference>
<sequence>MKRASVDFHQSHAADEEARAKLKHQTLLQEYLELQKEFVAKKRKLQAGKQKREILLAEVRFLRRRQRYLLKIKAPKLDVEKDFVQQQNSDIQKKVLIRGRNWSVSEAALGNPNPVFLSSQNLRDEEEEGGGREELVREPLRIEKHKNYLIDEKRLGKKKISWQDQVPLSV</sequence>